<evidence type="ECO:0000259" key="1">
    <source>
        <dbReference type="Pfam" id="PF03432"/>
    </source>
</evidence>
<reference evidence="2 3" key="1">
    <citation type="submission" date="2020-06" db="EMBL/GenBank/DDBJ databases">
        <title>Rhizobium sp.nov. isolated from the tomato plant.</title>
        <authorList>
            <person name="Thin K.K."/>
            <person name="Zhang X."/>
            <person name="He S."/>
        </authorList>
    </citation>
    <scope>NUCLEOTIDE SEQUENCE [LARGE SCALE GENOMIC DNA]</scope>
    <source>
        <strain evidence="2 3">DBTS2</strain>
    </source>
</reference>
<dbReference type="Proteomes" id="UP000659172">
    <property type="component" value="Unassembled WGS sequence"/>
</dbReference>
<accession>A0ABX2QFR3</accession>
<sequence length="422" mass="48330">MILKGSQRGNGQNLAAHLMRIDDNEHVNIHELRGFSADDLHGAFKEAEAVSRGTKCRQYLFSLSLNPPSGKVVSLEAFNQAIDRVEERLGLTGQPRAIVGHEKDGRSHIHCVWSRIDADTMTARPLPFFKNRMMEISKSLYLEHGWDMPRGMLDTAKRDPTNFTLAEWQQAKRQGVDPRWTKQLVQDCWSRSDSGTTFDRALREYGFRLGRGDRRSFVLVDHEGGIQSLSRTLGMTAKQMRGRLGDGINLPDVGKLQREIGVRMSPTIRRHVDESRKRFAERSASLGELKQAMTREHRAERAALADRQGQRWIDETRTRAGRIPKGLRGLWHRLTGQYQKVRQQNEQEAQSTLNAQAAERAQLVDRQRSERASLQKSIVELRKNQASLLRDLRKDVGRYLNLSQNRGQSQTRVISRGLRLER</sequence>
<dbReference type="RefSeq" id="WP_176950602.1">
    <property type="nucleotide sequence ID" value="NZ_JABXYK010000009.1"/>
</dbReference>
<evidence type="ECO:0000313" key="2">
    <source>
        <dbReference type="EMBL" id="NVP56622.1"/>
    </source>
</evidence>
<keyword evidence="3" id="KW-1185">Reference proteome</keyword>
<evidence type="ECO:0000313" key="3">
    <source>
        <dbReference type="Proteomes" id="UP000659172"/>
    </source>
</evidence>
<feature type="domain" description="MobA/VirD2-like nuclease" evidence="1">
    <location>
        <begin position="26"/>
        <end position="146"/>
    </location>
</feature>
<dbReference type="EMBL" id="JABXYK010000009">
    <property type="protein sequence ID" value="NVP56622.1"/>
    <property type="molecule type" value="Genomic_DNA"/>
</dbReference>
<organism evidence="2 3">
    <name type="scientific">Mycoplana rhizolycopersici</name>
    <dbReference type="NCBI Taxonomy" id="2746702"/>
    <lineage>
        <taxon>Bacteria</taxon>
        <taxon>Pseudomonadati</taxon>
        <taxon>Pseudomonadota</taxon>
        <taxon>Alphaproteobacteria</taxon>
        <taxon>Hyphomicrobiales</taxon>
        <taxon>Rhizobiaceae</taxon>
        <taxon>Mycoplana</taxon>
    </lineage>
</organism>
<proteinExistence type="predicted"/>
<protein>
    <submittedName>
        <fullName evidence="2">Relaxase</fullName>
    </submittedName>
</protein>
<dbReference type="Pfam" id="PF03432">
    <property type="entry name" value="Relaxase"/>
    <property type="match status" value="1"/>
</dbReference>
<name>A0ABX2QFR3_9HYPH</name>
<dbReference type="InterPro" id="IPR005094">
    <property type="entry name" value="Endonuclease_MobA/VirD2"/>
</dbReference>
<gene>
    <name evidence="2" type="ORF">HV823_15300</name>
</gene>
<comment type="caution">
    <text evidence="2">The sequence shown here is derived from an EMBL/GenBank/DDBJ whole genome shotgun (WGS) entry which is preliminary data.</text>
</comment>